<evidence type="ECO:0000256" key="2">
    <source>
        <dbReference type="ARBA" id="ARBA00022747"/>
    </source>
</evidence>
<dbReference type="SUPFAM" id="SSF116734">
    <property type="entry name" value="DNA methylase specificity domain"/>
    <property type="match status" value="2"/>
</dbReference>
<keyword evidence="5" id="KW-0255">Endonuclease</keyword>
<keyword evidence="2" id="KW-0680">Restriction system</keyword>
<keyword evidence="3" id="KW-0238">DNA-binding</keyword>
<evidence type="ECO:0000256" key="3">
    <source>
        <dbReference type="ARBA" id="ARBA00023125"/>
    </source>
</evidence>
<feature type="domain" description="Type I restriction modification DNA specificity" evidence="4">
    <location>
        <begin position="371"/>
        <end position="550"/>
    </location>
</feature>
<organism evidence="5 6">
    <name type="scientific">Psychroserpens ponticola</name>
    <dbReference type="NCBI Taxonomy" id="2932268"/>
    <lineage>
        <taxon>Bacteria</taxon>
        <taxon>Pseudomonadati</taxon>
        <taxon>Bacteroidota</taxon>
        <taxon>Flavobacteriia</taxon>
        <taxon>Flavobacteriales</taxon>
        <taxon>Flavobacteriaceae</taxon>
        <taxon>Psychroserpens</taxon>
    </lineage>
</organism>
<keyword evidence="6" id="KW-1185">Reference proteome</keyword>
<dbReference type="RefSeq" id="WP_249996506.1">
    <property type="nucleotide sequence ID" value="NZ_CP116221.1"/>
</dbReference>
<protein>
    <submittedName>
        <fullName evidence="5">Restriction endonuclease subunit S</fullName>
        <ecNumber evidence="5">3.1.21.-</ecNumber>
    </submittedName>
</protein>
<proteinExistence type="inferred from homology"/>
<evidence type="ECO:0000313" key="5">
    <source>
        <dbReference type="EMBL" id="WCO00570.1"/>
    </source>
</evidence>
<dbReference type="InterPro" id="IPR051212">
    <property type="entry name" value="Type-I_RE_S_subunit"/>
</dbReference>
<dbReference type="PANTHER" id="PTHR43140:SF1">
    <property type="entry name" value="TYPE I RESTRICTION ENZYME ECOKI SPECIFICITY SUBUNIT"/>
    <property type="match status" value="1"/>
</dbReference>
<dbReference type="Pfam" id="PF01420">
    <property type="entry name" value="Methylase_S"/>
    <property type="match status" value="2"/>
</dbReference>
<reference evidence="5 6" key="1">
    <citation type="submission" date="2023-01" db="EMBL/GenBank/DDBJ databases">
        <title>Psychroserpens ponticola sp. nov., isolated from seawater.</title>
        <authorList>
            <person name="Kristyanto S."/>
            <person name="Jung J."/>
            <person name="Kim J.M."/>
            <person name="Jeon C.O."/>
        </authorList>
    </citation>
    <scope>NUCLEOTIDE SEQUENCE [LARGE SCALE GENOMIC DNA]</scope>
    <source>
        <strain evidence="5 6">MSW6</strain>
    </source>
</reference>
<dbReference type="GO" id="GO:0016787">
    <property type="term" value="F:hydrolase activity"/>
    <property type="evidence" value="ECO:0007669"/>
    <property type="project" value="UniProtKB-KW"/>
</dbReference>
<dbReference type="EMBL" id="CP116221">
    <property type="protein sequence ID" value="WCO00570.1"/>
    <property type="molecule type" value="Genomic_DNA"/>
</dbReference>
<dbReference type="PANTHER" id="PTHR43140">
    <property type="entry name" value="TYPE-1 RESTRICTION ENZYME ECOKI SPECIFICITY PROTEIN"/>
    <property type="match status" value="1"/>
</dbReference>
<comment type="similarity">
    <text evidence="1">Belongs to the type-I restriction system S methylase family.</text>
</comment>
<dbReference type="CDD" id="cd17282">
    <property type="entry name" value="RMtype1_S_Eco16444ORF1681_TRD1-CR1_like"/>
    <property type="match status" value="1"/>
</dbReference>
<name>A0ABY7RXZ3_9FLAO</name>
<dbReference type="Gene3D" id="3.90.220.20">
    <property type="entry name" value="DNA methylase specificity domains"/>
    <property type="match status" value="2"/>
</dbReference>
<keyword evidence="5" id="KW-0378">Hydrolase</keyword>
<evidence type="ECO:0000256" key="1">
    <source>
        <dbReference type="ARBA" id="ARBA00010923"/>
    </source>
</evidence>
<dbReference type="GO" id="GO:0004519">
    <property type="term" value="F:endonuclease activity"/>
    <property type="evidence" value="ECO:0007669"/>
    <property type="project" value="UniProtKB-KW"/>
</dbReference>
<sequence>MQLLQHFKELTIRPKNAEELKGLILQLAIQGKLTADWRAKNKGFEPASELLKQVSLEKENLVKQKKFKKDKALPKISKEEIPFGIAKTWVWTRLGEIGTTNVGLTYKPAHKNEIGVPVLRSSNIQEGELCLQDLVRVNTDYREKDIIEEGDLLICARNGSRRLVGKCTIIGQIDEIMVFGAFMAIFRSKFNPYLQLFIQSPQYRSKLDGVETTTINQITQGNLKATAVPLPPVEEQKEIVKVVETLFKEVEQLEQLTVARIGLKEDFVTSALNQLTTINAKQEWTFLQDHFKSFFNETTNIKKLREAVLQLAVQGKLTVDWRANNPDTEDASQLLKRIQKEKTQLIKDKKIKKEKALPPITKDEIPYDLPVGWVWCRMQEIGLFERGKSKHRPRNDFRLFSDGKYPLVQTGDVSSAKKNGGIINTHKSLYNNFGLAQSRMWDKGTLCITIAANIAETGILGFNACFPDSVVGFTEIIDNGNSLASYVEYFITIMKSDLEKFAPSTAQKNINLGILYQLKFPLPPLEEQKAIVKKVNALMGLCDRLEQEVQQSQAHSEMMMQSVLREVFEKESKTVAV</sequence>
<gene>
    <name evidence="5" type="ORF">MUN68_010870</name>
</gene>
<dbReference type="EC" id="3.1.21.-" evidence="5"/>
<accession>A0ABY7RXZ3</accession>
<evidence type="ECO:0000313" key="6">
    <source>
        <dbReference type="Proteomes" id="UP001202717"/>
    </source>
</evidence>
<evidence type="ECO:0000259" key="4">
    <source>
        <dbReference type="Pfam" id="PF01420"/>
    </source>
</evidence>
<dbReference type="InterPro" id="IPR044946">
    <property type="entry name" value="Restrct_endonuc_typeI_TRD_sf"/>
</dbReference>
<keyword evidence="5" id="KW-0540">Nuclease</keyword>
<feature type="domain" description="Type I restriction modification DNA specificity" evidence="4">
    <location>
        <begin position="87"/>
        <end position="252"/>
    </location>
</feature>
<dbReference type="Proteomes" id="UP001202717">
    <property type="component" value="Chromosome"/>
</dbReference>
<dbReference type="InterPro" id="IPR000055">
    <property type="entry name" value="Restrct_endonuc_typeI_TRD"/>
</dbReference>